<dbReference type="InterPro" id="IPR003343">
    <property type="entry name" value="Big_2"/>
</dbReference>
<evidence type="ECO:0000313" key="2">
    <source>
        <dbReference type="EMBL" id="QAX92337.1"/>
    </source>
</evidence>
<proteinExistence type="predicted"/>
<dbReference type="Gene3D" id="2.60.40.1080">
    <property type="match status" value="1"/>
</dbReference>
<dbReference type="EMBL" id="MK388689">
    <property type="protein sequence ID" value="QAX92337.1"/>
    <property type="molecule type" value="Genomic_DNA"/>
</dbReference>
<gene>
    <name evidence="2" type="ORF">LIET2_gp085</name>
</gene>
<evidence type="ECO:0000313" key="3">
    <source>
        <dbReference type="Proteomes" id="UP000289486"/>
    </source>
</evidence>
<reference evidence="2 3" key="1">
    <citation type="submission" date="2019-01" db="EMBL/GenBank/DDBJ databases">
        <title>Complete genome sequence of Pantoea phage vB_PagM_LIET2.</title>
        <authorList>
            <person name="Truncaite L."/>
            <person name="Simoliuniene M."/>
            <person name="Kazlauskas D."/>
            <person name="Meskys R."/>
            <person name="Simoliunas E."/>
        </authorList>
    </citation>
    <scope>NUCLEOTIDE SEQUENCE [LARGE SCALE GENOMIC DNA]</scope>
</reference>
<organism evidence="2 3">
    <name type="scientific">Pantoea phage vB_PagM_LIET2</name>
    <dbReference type="NCBI Taxonomy" id="2508071"/>
    <lineage>
        <taxon>Viruses</taxon>
        <taxon>Duplodnaviria</taxon>
        <taxon>Heunggongvirae</taxon>
        <taxon>Uroviricota</taxon>
        <taxon>Caudoviricetes</taxon>
        <taxon>Lietduovirus</taxon>
        <taxon>Lietduovirus LIET2</taxon>
    </lineage>
</organism>
<dbReference type="SMART" id="SM00635">
    <property type="entry name" value="BID_2"/>
    <property type="match status" value="2"/>
</dbReference>
<protein>
    <submittedName>
        <fullName evidence="2">Structural protein containing YjdB domain</fullName>
    </submittedName>
</protein>
<keyword evidence="3" id="KW-1185">Reference proteome</keyword>
<feature type="domain" description="BIG2" evidence="1">
    <location>
        <begin position="318"/>
        <end position="402"/>
    </location>
</feature>
<accession>A0A411AW53</accession>
<evidence type="ECO:0000259" key="1">
    <source>
        <dbReference type="SMART" id="SM00635"/>
    </source>
</evidence>
<sequence>MTRRILKPDASIPWPHQNIFPGEDITPPVDMIDPVAIYVDAINLPFGGMRYQPKLNVIPASARGYKVQWYWEGNEIILTEDKSIVLPASRLSVFPNGLQAVVTTSSGVRMTSSPNPVRIMDFNTAGLTKADDGSWPRLKFGDDYQIKMTLSVNLVKQPYPMPDLVLEYQSRDPARVKVTKSGMVTPLTDTAGNLPIRVKATYRGLSKQSDFNIPQYVNHPLTAIAFDKADLAESMVGSGTALNLKLTPADTGDTDAVWTNSNPDAVQMLVNATKLQAVLTMKAEDPVGATITASILSTNGTTYTATFKIGPIKPQPIPVQSVRFEPDTGSGLRVGDKFTLTPIFTPANATNKTGTFKAQDGSTLKVTTAADFKSATVEVLKSGSGTFVTFTSNEGGKTAIFQTGQLSPKPLPPAPIDLTTVDIDQRITYLGGEVPYIDFDGSLKWTGADVWPVQYYNGVAIGRTLPEKENVNRITKTHFEGANTTNQAGSDTWRYTSGAGPSFPGTAGIDGLRALTTKNWQNASRILQDDAVIYENGNRYNFEIRVGTNWKIYGGRFNLGSPAATETRFEISLFPNSVTQTTLYSYKESEPGDYTFSFFRAPGSGTLIYSLPQITKGKGARGPMKNATSELAAAVIMSNEDVDAIRLHRVIAETGVTSIVDIQTNGETQVTLQASDDDNWFEYLITKIEYIIN</sequence>
<dbReference type="Proteomes" id="UP000289486">
    <property type="component" value="Segment"/>
</dbReference>
<feature type="domain" description="BIG2" evidence="1">
    <location>
        <begin position="220"/>
        <end position="305"/>
    </location>
</feature>
<name>A0A411AW53_9CAUD</name>